<sequence length="94" mass="10394">MKHLSLFVLFALVSAATHAESCRIAAAAPVRETPGGRILGSLPANLNVTLFERSPDDHGKNWTLVRWRGKPNHYNRYFGVNTGWVAPSAVHCIR</sequence>
<keyword evidence="1" id="KW-0732">Signal</keyword>
<dbReference type="GeneID" id="60771059"/>
<dbReference type="EMBL" id="LT906482">
    <property type="protein sequence ID" value="SNW07020.1"/>
    <property type="molecule type" value="Genomic_DNA"/>
</dbReference>
<dbReference type="KEGG" id="ecor:SAMEA4412678_0390"/>
<reference evidence="2 3" key="1">
    <citation type="submission" date="2017-06" db="EMBL/GenBank/DDBJ databases">
        <authorList>
            <consortium name="Pathogen Informatics"/>
        </authorList>
    </citation>
    <scope>NUCLEOTIDE SEQUENCE [LARGE SCALE GENOMIC DNA]</scope>
    <source>
        <strain evidence="2 3">NCTC10596</strain>
    </source>
</reference>
<proteinExistence type="predicted"/>
<evidence type="ECO:0000256" key="1">
    <source>
        <dbReference type="SAM" id="SignalP"/>
    </source>
</evidence>
<dbReference type="AlphaFoldDB" id="A0A8B4GD31"/>
<accession>A0A8B4GD31</accession>
<gene>
    <name evidence="2" type="ORF">SAMEA4412678_00390</name>
</gene>
<protein>
    <recommendedName>
        <fullName evidence="4">SH3 domain-containing protein</fullName>
    </recommendedName>
</protein>
<organism evidence="2 3">
    <name type="scientific">Eikenella corrodens</name>
    <dbReference type="NCBI Taxonomy" id="539"/>
    <lineage>
        <taxon>Bacteria</taxon>
        <taxon>Pseudomonadati</taxon>
        <taxon>Pseudomonadota</taxon>
        <taxon>Betaproteobacteria</taxon>
        <taxon>Neisseriales</taxon>
        <taxon>Neisseriaceae</taxon>
        <taxon>Eikenella</taxon>
    </lineage>
</organism>
<name>A0A8B4GD31_EIKCO</name>
<evidence type="ECO:0008006" key="4">
    <source>
        <dbReference type="Google" id="ProtNLM"/>
    </source>
</evidence>
<evidence type="ECO:0000313" key="2">
    <source>
        <dbReference type="EMBL" id="SNW07020.1"/>
    </source>
</evidence>
<evidence type="ECO:0000313" key="3">
    <source>
        <dbReference type="Proteomes" id="UP000215465"/>
    </source>
</evidence>
<dbReference type="RefSeq" id="WP_003822320.1">
    <property type="nucleotide sequence ID" value="NZ_CP082861.1"/>
</dbReference>
<dbReference type="Proteomes" id="UP000215465">
    <property type="component" value="Chromosome 1"/>
</dbReference>
<feature type="chain" id="PRO_5032274808" description="SH3 domain-containing protein" evidence="1">
    <location>
        <begin position="20"/>
        <end position="94"/>
    </location>
</feature>
<feature type="signal peptide" evidence="1">
    <location>
        <begin position="1"/>
        <end position="19"/>
    </location>
</feature>